<proteinExistence type="predicted"/>
<evidence type="ECO:0000313" key="2">
    <source>
        <dbReference type="EMBL" id="WDG06978.1"/>
    </source>
</evidence>
<gene>
    <name evidence="2" type="ORF">PUN50_09460</name>
</gene>
<sequence length="184" mass="18829">MKVNAFFTLGASALIMASGAVNAETTAVEQATADAIWTGVIGGSVPSSNLIITGEAGGDIKPGTLYVNSDGTFTSSDVVLEARDYTPAVTLPTPADEVIGDRQPAATWTYMNSQVMIGGQVTKDATLVLSDAMSGTDLTKGTLNEVTGGYVQLTVSNGTEITDVPVEGEAQVIVQMAASYDGSL</sequence>
<organism evidence="2 3">
    <name type="scientific">Vibrio campbellii</name>
    <dbReference type="NCBI Taxonomy" id="680"/>
    <lineage>
        <taxon>Bacteria</taxon>
        <taxon>Pseudomonadati</taxon>
        <taxon>Pseudomonadota</taxon>
        <taxon>Gammaproteobacteria</taxon>
        <taxon>Vibrionales</taxon>
        <taxon>Vibrionaceae</taxon>
        <taxon>Vibrio</taxon>
    </lineage>
</organism>
<accession>A0AAQ2XUT2</accession>
<protein>
    <submittedName>
        <fullName evidence="2">Uncharacterized protein</fullName>
    </submittedName>
</protein>
<reference evidence="2" key="1">
    <citation type="submission" date="2023-02" db="EMBL/GenBank/DDBJ databases">
        <title>Isolation, identification, and genome analysis of Vibrio campbellii in the Penaeus vannamei larvae stage.</title>
        <authorList>
            <person name="Huang T."/>
            <person name="Zhang B."/>
        </authorList>
    </citation>
    <scope>NUCLEOTIDE SEQUENCE</scope>
    <source>
        <strain evidence="2">20220413_1</strain>
    </source>
</reference>
<dbReference type="AlphaFoldDB" id="A0AAQ2XUT2"/>
<evidence type="ECO:0000313" key="3">
    <source>
        <dbReference type="Proteomes" id="UP001219537"/>
    </source>
</evidence>
<keyword evidence="1" id="KW-0732">Signal</keyword>
<feature type="chain" id="PRO_5042879923" evidence="1">
    <location>
        <begin position="24"/>
        <end position="184"/>
    </location>
</feature>
<dbReference type="EMBL" id="CP117988">
    <property type="protein sequence ID" value="WDG06978.1"/>
    <property type="molecule type" value="Genomic_DNA"/>
</dbReference>
<name>A0AAQ2XUT2_9VIBR</name>
<feature type="signal peptide" evidence="1">
    <location>
        <begin position="1"/>
        <end position="23"/>
    </location>
</feature>
<evidence type="ECO:0000256" key="1">
    <source>
        <dbReference type="SAM" id="SignalP"/>
    </source>
</evidence>
<dbReference type="Proteomes" id="UP001219537">
    <property type="component" value="Chromosome 1"/>
</dbReference>
<dbReference type="RefSeq" id="WP_038889813.1">
    <property type="nucleotide sequence ID" value="NZ_BBKU01000022.1"/>
</dbReference>